<dbReference type="InterPro" id="IPR000421">
    <property type="entry name" value="FA58C"/>
</dbReference>
<evidence type="ECO:0000259" key="15">
    <source>
        <dbReference type="PROSITE" id="PS50853"/>
    </source>
</evidence>
<evidence type="ECO:0000256" key="10">
    <source>
        <dbReference type="ARBA" id="ARBA00051722"/>
    </source>
</evidence>
<evidence type="ECO:0000256" key="9">
    <source>
        <dbReference type="ARBA" id="ARBA00023157"/>
    </source>
</evidence>
<accession>A0A6P8I848</accession>
<keyword evidence="5" id="KW-0378">Hydrolase</keyword>
<feature type="domain" description="F5/8 type C" evidence="12">
    <location>
        <begin position="290"/>
        <end position="439"/>
    </location>
</feature>
<dbReference type="GO" id="GO:0004725">
    <property type="term" value="F:protein tyrosine phosphatase activity"/>
    <property type="evidence" value="ECO:0007669"/>
    <property type="project" value="UniProtKB-EC"/>
</dbReference>
<dbReference type="SMART" id="SM00060">
    <property type="entry name" value="FN3"/>
    <property type="match status" value="2"/>
</dbReference>
<sequence>MQNSVIAADKITASSGTAGDQARLNYTNGPSWCAIGNDDNPYLQIDLGTPHIICAVSTQGDHLAKQWVKTFQLNCSDDGKTYHPYKENGNTQQTFYGNVDNSGIFKQILYQGIIARYLRILPIMQHGAVCMRAEIYGIRIQSTSKVNYAYDKTATQSSTGWDAPPDRAVDGNRNPNFDSVKSCTHTEMQDNEPWWMVDLGQSIPVYEVFIVNRKNHHERLHDFLILIGGSSSNGGKSNPVCNSVKGPLPSGIGTSIYCHQSMMGRFLTITFDNHVGILTLCEVEVYTEVYMELAIGISNSSAVPDNRMSASSNYSNTRTAAKARLLGNYSWRPRDDDTNPWLQIDLGEIYYVCAVATQGDPDGDERTIKYKVEGSIDNLLWMPVESKTLKKEMVFSGNQNKSTSIIKHSLPSPLAARFVRFYPVENIEAYALRVEIYGVTKVSVPPIPPPIGNKELHPSLGSHIDLVCRAEGGLSIKWYHNDTDITSYSIGSVGTGSILISTLRVNYTSVDDVYDKYSCDATKMYCTSLDYICQVDYGSYRKLQSRGKISTLLVPTRPRHLNATINPQRGTQRPTVTLKWEKPMRAIGKTTSYTLCYNYVIDNNSSMKSLTITDLTGMSYTIDVIGGARFEFYLKAKANGLIGDPSQTWTANIQECKPSSAPANIKVIKIENGKYNVSWEETPRELNNSKIITYEINWSSLARRMRRSTVASRAANASESTYTLVNISLTDNMKYNITVRGYTIAGPGPFSDPIVLEKEIEKADGRKEDDQVPDSVIVVAVVFSLLFVVGMIVFIFWYKKRKGQEDTTQQENPGGHLRMRSTGGVAVRPLASHQCDPDEYNQNENQNEGNIEMVEVEGDAIYENKTEKISIRQFPDFMNRVRRNEHELLMHQFKILPQGRLYPCTVAMKPINKSKNRYGNIIPYNNSRVVLEKLEGDEDSDYINASYIWGYDCKQISYIATQGPLPQTVNDFWRMIWQEKMSVIVMLTGIKEQNKIKCEKYWPENSKTYQDLSVHLHKTEVFADYSIRTFVVSKMKTREQRYVFQYHFTAWTDKGVPQHATQLLAFRRRLESDTAMGSPWVVHSSTGVGRTGAFLAIDAMIRQARDYKTIDVFNFVKTMRQNRQNMVQTKEQYLFIHMAILEHLTCRITEVQAQQLGKTIKKLTIYDRKEKITGFEKEFKHLSALCPDVPKDEMKIGSKACNSKKNRFQHILPLDKARVILQADPDKGGNDYINASYANGYRQKDAYILTQAPLDTTIADFWKMIYDNKLGTIVMLNENKEEKMVKGFSLHCLSYPSYWPEKGSLEFGNIPVEIIQKETEKSIVSRVFTLTHKSDGPNKPHKVRHLQHTGWSDGSVPGTTTSVLDLVEKIQRSQQQSENKPVVVLCSDGVGRSGTMCTILSLLDRVKTEQMVDVFQTVKALRISRPGAVDTAIQYQFCFQVVMDYLESFSEYANFNG</sequence>
<dbReference type="Proteomes" id="UP000515163">
    <property type="component" value="Unplaced"/>
</dbReference>
<dbReference type="PRINTS" id="PR00700">
    <property type="entry name" value="PRTYPHPHTASE"/>
</dbReference>
<evidence type="ECO:0000256" key="8">
    <source>
        <dbReference type="ARBA" id="ARBA00023136"/>
    </source>
</evidence>
<dbReference type="PROSITE" id="PS50022">
    <property type="entry name" value="FA58C_3"/>
    <property type="match status" value="2"/>
</dbReference>
<evidence type="ECO:0000256" key="1">
    <source>
        <dbReference type="ARBA" id="ARBA00004167"/>
    </source>
</evidence>
<evidence type="ECO:0000256" key="4">
    <source>
        <dbReference type="ARBA" id="ARBA00022729"/>
    </source>
</evidence>
<name>A0A6P8I848_ACTTE</name>
<dbReference type="FunFam" id="3.90.190.10:FF:000062">
    <property type="entry name" value="Receptor-type tyrosine-protein phosphatase kappa"/>
    <property type="match status" value="1"/>
</dbReference>
<dbReference type="PROSITE" id="PS50853">
    <property type="entry name" value="FN3"/>
    <property type="match status" value="1"/>
</dbReference>
<keyword evidence="4" id="KW-0732">Signal</keyword>
<evidence type="ECO:0000259" key="13">
    <source>
        <dbReference type="PROSITE" id="PS50055"/>
    </source>
</evidence>
<evidence type="ECO:0000256" key="7">
    <source>
        <dbReference type="ARBA" id="ARBA00022912"/>
    </source>
</evidence>
<keyword evidence="6" id="KW-0106">Calcium</keyword>
<dbReference type="InterPro" id="IPR006585">
    <property type="entry name" value="FTP1"/>
</dbReference>
<dbReference type="PROSITE" id="PS01285">
    <property type="entry name" value="FA58C_1"/>
    <property type="match status" value="2"/>
</dbReference>
<comment type="subcellular location">
    <subcellularLocation>
        <location evidence="1">Membrane</location>
        <topology evidence="1">Single-pass membrane protein</topology>
    </subcellularLocation>
</comment>
<dbReference type="InterPro" id="IPR036116">
    <property type="entry name" value="FN3_sf"/>
</dbReference>
<dbReference type="Gene3D" id="3.90.190.10">
    <property type="entry name" value="Protein tyrosine phosphatase superfamily"/>
    <property type="match status" value="2"/>
</dbReference>
<dbReference type="InterPro" id="IPR036179">
    <property type="entry name" value="Ig-like_dom_sf"/>
</dbReference>
<dbReference type="SMART" id="SM00607">
    <property type="entry name" value="FTP"/>
    <property type="match status" value="1"/>
</dbReference>
<keyword evidence="8 11" id="KW-0472">Membrane</keyword>
<dbReference type="Pfam" id="PF00754">
    <property type="entry name" value="F5_F8_type_C"/>
    <property type="match status" value="2"/>
</dbReference>
<evidence type="ECO:0000256" key="2">
    <source>
        <dbReference type="ARBA" id="ARBA00013064"/>
    </source>
</evidence>
<dbReference type="InterPro" id="IPR000387">
    <property type="entry name" value="Tyr_Pase_dom"/>
</dbReference>
<keyword evidence="9" id="KW-1015">Disulfide bond</keyword>
<dbReference type="Gene3D" id="2.60.120.260">
    <property type="entry name" value="Galactose-binding domain-like"/>
    <property type="match status" value="3"/>
</dbReference>
<feature type="unsure residue" description="D or N" evidence="17">
    <location>
        <position position="77"/>
    </location>
</feature>
<evidence type="ECO:0000259" key="14">
    <source>
        <dbReference type="PROSITE" id="PS50056"/>
    </source>
</evidence>
<dbReference type="SMART" id="SM00231">
    <property type="entry name" value="FA58C"/>
    <property type="match status" value="2"/>
</dbReference>
<dbReference type="SUPFAM" id="SSF49785">
    <property type="entry name" value="Galactose-binding domain-like"/>
    <property type="match status" value="3"/>
</dbReference>
<organism evidence="16 17">
    <name type="scientific">Actinia tenebrosa</name>
    <name type="common">Australian red waratah sea anemone</name>
    <dbReference type="NCBI Taxonomy" id="6105"/>
    <lineage>
        <taxon>Eukaryota</taxon>
        <taxon>Metazoa</taxon>
        <taxon>Cnidaria</taxon>
        <taxon>Anthozoa</taxon>
        <taxon>Hexacorallia</taxon>
        <taxon>Actiniaria</taxon>
        <taxon>Actiniidae</taxon>
        <taxon>Actinia</taxon>
    </lineage>
</organism>
<dbReference type="InParanoid" id="A0A6P8I848"/>
<dbReference type="InterPro" id="IPR029021">
    <property type="entry name" value="Prot-tyrosine_phosphatase-like"/>
</dbReference>
<feature type="domain" description="Tyrosine-protein phosphatase" evidence="13">
    <location>
        <begin position="1175"/>
        <end position="1445"/>
    </location>
</feature>
<dbReference type="PROSITE" id="PS50055">
    <property type="entry name" value="TYR_PHOSPHATASE_PTP"/>
    <property type="match status" value="2"/>
</dbReference>
<keyword evidence="7" id="KW-0904">Protein phosphatase</keyword>
<dbReference type="Pfam" id="PF00102">
    <property type="entry name" value="Y_phosphatase"/>
    <property type="match status" value="2"/>
</dbReference>
<dbReference type="KEGG" id="aten:116299655"/>
<dbReference type="Pfam" id="PF00041">
    <property type="entry name" value="fn3"/>
    <property type="match status" value="1"/>
</dbReference>
<dbReference type="GO" id="GO:0016020">
    <property type="term" value="C:membrane"/>
    <property type="evidence" value="ECO:0007669"/>
    <property type="project" value="UniProtKB-SubCell"/>
</dbReference>
<evidence type="ECO:0000256" key="5">
    <source>
        <dbReference type="ARBA" id="ARBA00022801"/>
    </source>
</evidence>
<dbReference type="CDD" id="cd00063">
    <property type="entry name" value="FN3"/>
    <property type="match status" value="2"/>
</dbReference>
<dbReference type="PANTHER" id="PTHR19134">
    <property type="entry name" value="RECEPTOR-TYPE TYROSINE-PROTEIN PHOSPHATASE"/>
    <property type="match status" value="1"/>
</dbReference>
<feature type="domain" description="Tyrosine specific protein phosphatases" evidence="14">
    <location>
        <begin position="1061"/>
        <end position="1134"/>
    </location>
</feature>
<evidence type="ECO:0000313" key="17">
    <source>
        <dbReference type="RefSeq" id="XP_031564213.1"/>
    </source>
</evidence>
<reference evidence="17" key="1">
    <citation type="submission" date="2025-08" db="UniProtKB">
        <authorList>
            <consortium name="RefSeq"/>
        </authorList>
    </citation>
    <scope>IDENTIFICATION</scope>
    <source>
        <tissue evidence="17">Tentacle</tissue>
    </source>
</reference>
<dbReference type="InterPro" id="IPR008979">
    <property type="entry name" value="Galactose-bd-like_sf"/>
</dbReference>
<dbReference type="PANTHER" id="PTHR19134:SF561">
    <property type="entry name" value="PROTEIN TYROSINE PHOSPHATASE 36E, ISOFORM A"/>
    <property type="match status" value="1"/>
</dbReference>
<dbReference type="FunFam" id="3.90.190.10:FF:000080">
    <property type="entry name" value="Receptor-type tyrosine-protein phosphatase mu"/>
    <property type="match status" value="1"/>
</dbReference>
<dbReference type="InterPro" id="IPR003595">
    <property type="entry name" value="Tyr_Pase_cat"/>
</dbReference>
<evidence type="ECO:0000256" key="11">
    <source>
        <dbReference type="SAM" id="Phobius"/>
    </source>
</evidence>
<dbReference type="SUPFAM" id="SSF48726">
    <property type="entry name" value="Immunoglobulin"/>
    <property type="match status" value="1"/>
</dbReference>
<feature type="domain" description="Tyrosine specific protein phosphatases" evidence="14">
    <location>
        <begin position="1361"/>
        <end position="1436"/>
    </location>
</feature>
<keyword evidence="3" id="KW-0479">Metal-binding</keyword>
<feature type="domain" description="Tyrosine-protein phosphatase" evidence="13">
    <location>
        <begin position="889"/>
        <end position="1143"/>
    </location>
</feature>
<dbReference type="RefSeq" id="XP_031564213.1">
    <property type="nucleotide sequence ID" value="XM_031708353.1"/>
</dbReference>
<feature type="transmembrane region" description="Helical" evidence="11">
    <location>
        <begin position="776"/>
        <end position="798"/>
    </location>
</feature>
<evidence type="ECO:0000313" key="16">
    <source>
        <dbReference type="Proteomes" id="UP000515163"/>
    </source>
</evidence>
<dbReference type="InterPro" id="IPR050348">
    <property type="entry name" value="Protein-Tyr_Phosphatase"/>
</dbReference>
<keyword evidence="11" id="KW-1133">Transmembrane helix</keyword>
<feature type="domain" description="F5/8 type C" evidence="12">
    <location>
        <begin position="1"/>
        <end position="138"/>
    </location>
</feature>
<evidence type="ECO:0000259" key="12">
    <source>
        <dbReference type="PROSITE" id="PS50022"/>
    </source>
</evidence>
<dbReference type="CDD" id="cd00047">
    <property type="entry name" value="PTPc"/>
    <property type="match status" value="1"/>
</dbReference>
<dbReference type="SUPFAM" id="SSF49265">
    <property type="entry name" value="Fibronectin type III"/>
    <property type="match status" value="1"/>
</dbReference>
<dbReference type="InterPro" id="IPR000242">
    <property type="entry name" value="PTP_cat"/>
</dbReference>
<dbReference type="InterPro" id="IPR013783">
    <property type="entry name" value="Ig-like_fold"/>
</dbReference>
<dbReference type="OrthoDB" id="6021362at2759"/>
<keyword evidence="16" id="KW-1185">Reference proteome</keyword>
<dbReference type="GO" id="GO:0046872">
    <property type="term" value="F:metal ion binding"/>
    <property type="evidence" value="ECO:0007669"/>
    <property type="project" value="UniProtKB-KW"/>
</dbReference>
<evidence type="ECO:0000256" key="6">
    <source>
        <dbReference type="ARBA" id="ARBA00022837"/>
    </source>
</evidence>
<protein>
    <recommendedName>
        <fullName evidence="2">protein-tyrosine-phosphatase</fullName>
        <ecNumber evidence="2">3.1.3.48</ecNumber>
    </recommendedName>
</protein>
<evidence type="ECO:0000256" key="3">
    <source>
        <dbReference type="ARBA" id="ARBA00022723"/>
    </source>
</evidence>
<gene>
    <name evidence="17" type="primary">LOC116299655</name>
</gene>
<dbReference type="FunFam" id="2.60.120.260:FF:000016">
    <property type="entry name" value="Contactin-associated protein-like 4 isoform 1"/>
    <property type="match status" value="1"/>
</dbReference>
<dbReference type="EC" id="3.1.3.48" evidence="2"/>
<dbReference type="CDD" id="cd00057">
    <property type="entry name" value="FA58C"/>
    <property type="match status" value="2"/>
</dbReference>
<feature type="domain" description="Fibronectin type-III" evidence="15">
    <location>
        <begin position="661"/>
        <end position="763"/>
    </location>
</feature>
<proteinExistence type="predicted"/>
<dbReference type="InterPro" id="IPR003961">
    <property type="entry name" value="FN3_dom"/>
</dbReference>
<dbReference type="PROSITE" id="PS50056">
    <property type="entry name" value="TYR_PHOSPHATASE_2"/>
    <property type="match status" value="2"/>
</dbReference>
<dbReference type="Gene3D" id="2.60.40.10">
    <property type="entry name" value="Immunoglobulins"/>
    <property type="match status" value="2"/>
</dbReference>
<dbReference type="SUPFAM" id="SSF52799">
    <property type="entry name" value="(Phosphotyrosine protein) phosphatases II"/>
    <property type="match status" value="2"/>
</dbReference>
<dbReference type="SMART" id="SM00194">
    <property type="entry name" value="PTPc"/>
    <property type="match status" value="2"/>
</dbReference>
<comment type="catalytic activity">
    <reaction evidence="10">
        <text>O-phospho-L-tyrosyl-[protein] + H2O = L-tyrosyl-[protein] + phosphate</text>
        <dbReference type="Rhea" id="RHEA:10684"/>
        <dbReference type="Rhea" id="RHEA-COMP:10136"/>
        <dbReference type="Rhea" id="RHEA-COMP:20101"/>
        <dbReference type="ChEBI" id="CHEBI:15377"/>
        <dbReference type="ChEBI" id="CHEBI:43474"/>
        <dbReference type="ChEBI" id="CHEBI:46858"/>
        <dbReference type="ChEBI" id="CHEBI:61978"/>
        <dbReference type="EC" id="3.1.3.48"/>
    </reaction>
</comment>
<dbReference type="Pfam" id="PF22633">
    <property type="entry name" value="F5_F8_type_C_2"/>
    <property type="match status" value="1"/>
</dbReference>
<dbReference type="SMART" id="SM00404">
    <property type="entry name" value="PTPc_motif"/>
    <property type="match status" value="2"/>
</dbReference>
<keyword evidence="11" id="KW-0812">Transmembrane</keyword>